<dbReference type="SUPFAM" id="SSF51735">
    <property type="entry name" value="NAD(P)-binding Rossmann-fold domains"/>
    <property type="match status" value="1"/>
</dbReference>
<dbReference type="Pfam" id="PF01370">
    <property type="entry name" value="Epimerase"/>
    <property type="match status" value="1"/>
</dbReference>
<evidence type="ECO:0000259" key="1">
    <source>
        <dbReference type="Pfam" id="PF01370"/>
    </source>
</evidence>
<accession>A0A4U0GUK7</accession>
<organism evidence="2 3">
    <name type="scientific">Sphingobacterium alkalisoli</name>
    <dbReference type="NCBI Taxonomy" id="1874115"/>
    <lineage>
        <taxon>Bacteria</taxon>
        <taxon>Pseudomonadati</taxon>
        <taxon>Bacteroidota</taxon>
        <taxon>Sphingobacteriia</taxon>
        <taxon>Sphingobacteriales</taxon>
        <taxon>Sphingobacteriaceae</taxon>
        <taxon>Sphingobacterium</taxon>
    </lineage>
</organism>
<comment type="caution">
    <text evidence="2">The sequence shown here is derived from an EMBL/GenBank/DDBJ whole genome shotgun (WGS) entry which is preliminary data.</text>
</comment>
<dbReference type="Proteomes" id="UP000309872">
    <property type="component" value="Unassembled WGS sequence"/>
</dbReference>
<proteinExistence type="predicted"/>
<keyword evidence="3" id="KW-1185">Reference proteome</keyword>
<dbReference type="EMBL" id="SUKA01000007">
    <property type="protein sequence ID" value="TJY62770.1"/>
    <property type="molecule type" value="Genomic_DNA"/>
</dbReference>
<dbReference type="InterPro" id="IPR001509">
    <property type="entry name" value="Epimerase_deHydtase"/>
</dbReference>
<protein>
    <submittedName>
        <fullName evidence="2">NAD-dependent epimerase/dehydratase family protein</fullName>
    </submittedName>
</protein>
<dbReference type="RefSeq" id="WP_136822557.1">
    <property type="nucleotide sequence ID" value="NZ_BMJX01000007.1"/>
</dbReference>
<name>A0A4U0GUK7_9SPHI</name>
<reference evidence="2 3" key="1">
    <citation type="submission" date="2019-04" db="EMBL/GenBank/DDBJ databases">
        <title>Sphingobacterium olei sp. nov., isolated from oil-contaminated soil.</title>
        <authorList>
            <person name="Liu B."/>
        </authorList>
    </citation>
    <scope>NUCLEOTIDE SEQUENCE [LARGE SCALE GENOMIC DNA]</scope>
    <source>
        <strain evidence="2 3">Y3L14</strain>
    </source>
</reference>
<gene>
    <name evidence="2" type="ORF">FAZ19_20090</name>
</gene>
<feature type="domain" description="NAD-dependent epimerase/dehydratase" evidence="1">
    <location>
        <begin position="4"/>
        <end position="209"/>
    </location>
</feature>
<sequence>MQTILGAGGDISTLLAKELTHYTDKIRLVARKPQKVNNSDELVAADLLDATEVARAVSGSEVVYLTVGLKYDSRVWAAQWPQIMKNVIDACIRYHAKLVFFDNVYSYAKIDVKDMTENCAINPATRKGRVRAQVVNMLDDAQKSRGLIALIARCADFYGPESKNGILNTLVLNNVAKGKKANWLADVDKVHSFTYTPDAAKATAILGNTPSAYGQVWHLPTSAERLNGRDLIKMAGGVKNGKADFLLLPSWMLGFAGLFDRTIKELIEMQYQYEQDYFFNSEKFCHAFGFTPTSYKIGIQHVLEGKNLSPQ</sequence>
<evidence type="ECO:0000313" key="3">
    <source>
        <dbReference type="Proteomes" id="UP000309872"/>
    </source>
</evidence>
<dbReference type="OrthoDB" id="112777at2"/>
<dbReference type="Gene3D" id="3.40.50.720">
    <property type="entry name" value="NAD(P)-binding Rossmann-like Domain"/>
    <property type="match status" value="1"/>
</dbReference>
<dbReference type="InterPro" id="IPR036291">
    <property type="entry name" value="NAD(P)-bd_dom_sf"/>
</dbReference>
<dbReference type="AlphaFoldDB" id="A0A4U0GUK7"/>
<evidence type="ECO:0000313" key="2">
    <source>
        <dbReference type="EMBL" id="TJY62770.1"/>
    </source>
</evidence>